<dbReference type="Proteomes" id="UP000045706">
    <property type="component" value="Unassembled WGS sequence"/>
</dbReference>
<dbReference type="GO" id="GO:0000976">
    <property type="term" value="F:transcription cis-regulatory region binding"/>
    <property type="evidence" value="ECO:0007669"/>
    <property type="project" value="TreeGrafter"/>
</dbReference>
<dbReference type="CDD" id="cd00067">
    <property type="entry name" value="GAL4"/>
    <property type="match status" value="1"/>
</dbReference>
<feature type="region of interest" description="Disordered" evidence="8">
    <location>
        <begin position="49"/>
        <end position="106"/>
    </location>
</feature>
<dbReference type="GO" id="GO:0000981">
    <property type="term" value="F:DNA-binding transcription factor activity, RNA polymerase II-specific"/>
    <property type="evidence" value="ECO:0007669"/>
    <property type="project" value="InterPro"/>
</dbReference>
<feature type="domain" description="Zn(2)-C6 fungal-type" evidence="9">
    <location>
        <begin position="109"/>
        <end position="143"/>
    </location>
</feature>
<evidence type="ECO:0000313" key="10">
    <source>
        <dbReference type="EMBL" id="CRK24462.1"/>
    </source>
</evidence>
<feature type="compositionally biased region" description="Gly residues" evidence="8">
    <location>
        <begin position="934"/>
        <end position="946"/>
    </location>
</feature>
<keyword evidence="7" id="KW-0539">Nucleus</keyword>
<dbReference type="EMBL" id="CVQI01016335">
    <property type="protein sequence ID" value="CRK24462.1"/>
    <property type="molecule type" value="Genomic_DNA"/>
</dbReference>
<feature type="region of interest" description="Disordered" evidence="8">
    <location>
        <begin position="934"/>
        <end position="956"/>
    </location>
</feature>
<feature type="compositionally biased region" description="Basic and acidic residues" evidence="8">
    <location>
        <begin position="64"/>
        <end position="106"/>
    </location>
</feature>
<proteinExistence type="predicted"/>
<dbReference type="GO" id="GO:0001216">
    <property type="term" value="F:DNA-binding transcription activator activity"/>
    <property type="evidence" value="ECO:0007669"/>
    <property type="project" value="UniProtKB-ARBA"/>
</dbReference>
<dbReference type="InterPro" id="IPR036864">
    <property type="entry name" value="Zn2-C6_fun-type_DNA-bd_sf"/>
</dbReference>
<dbReference type="PANTHER" id="PTHR31845">
    <property type="entry name" value="FINGER DOMAIN PROTEIN, PUTATIVE-RELATED"/>
    <property type="match status" value="1"/>
</dbReference>
<dbReference type="FunFam" id="4.10.240.10:FF:000003">
    <property type="entry name" value="C6 transcription factor (Leu3)"/>
    <property type="match status" value="1"/>
</dbReference>
<evidence type="ECO:0000313" key="11">
    <source>
        <dbReference type="Proteomes" id="UP000045706"/>
    </source>
</evidence>
<dbReference type="GO" id="GO:0008270">
    <property type="term" value="F:zinc ion binding"/>
    <property type="evidence" value="ECO:0007669"/>
    <property type="project" value="InterPro"/>
</dbReference>
<reference evidence="11" key="1">
    <citation type="submission" date="2015-05" db="EMBL/GenBank/DDBJ databases">
        <authorList>
            <person name="Fogelqvist Johan"/>
        </authorList>
    </citation>
    <scope>NUCLEOTIDE SEQUENCE [LARGE SCALE GENOMIC DNA]</scope>
</reference>
<keyword evidence="6" id="KW-0804">Transcription</keyword>
<dbReference type="SMART" id="SM00066">
    <property type="entry name" value="GAL4"/>
    <property type="match status" value="1"/>
</dbReference>
<keyword evidence="2" id="KW-0479">Metal-binding</keyword>
<evidence type="ECO:0000256" key="5">
    <source>
        <dbReference type="ARBA" id="ARBA00023125"/>
    </source>
</evidence>
<evidence type="ECO:0000256" key="8">
    <source>
        <dbReference type="SAM" id="MobiDB-lite"/>
    </source>
</evidence>
<evidence type="ECO:0000256" key="1">
    <source>
        <dbReference type="ARBA" id="ARBA00004123"/>
    </source>
</evidence>
<evidence type="ECO:0000256" key="3">
    <source>
        <dbReference type="ARBA" id="ARBA00022833"/>
    </source>
</evidence>
<evidence type="ECO:0000256" key="2">
    <source>
        <dbReference type="ARBA" id="ARBA00022723"/>
    </source>
</evidence>
<keyword evidence="5" id="KW-0238">DNA-binding</keyword>
<evidence type="ECO:0000259" key="9">
    <source>
        <dbReference type="PROSITE" id="PS50048"/>
    </source>
</evidence>
<dbReference type="PROSITE" id="PS00463">
    <property type="entry name" value="ZN2_CY6_FUNGAL_1"/>
    <property type="match status" value="1"/>
</dbReference>
<feature type="region of interest" description="Disordered" evidence="8">
    <location>
        <begin position="1"/>
        <end position="30"/>
    </location>
</feature>
<comment type="subcellular location">
    <subcellularLocation>
        <location evidence="1">Nucleus</location>
    </subcellularLocation>
</comment>
<dbReference type="SUPFAM" id="SSF57701">
    <property type="entry name" value="Zn2/Cys6 DNA-binding domain"/>
    <property type="match status" value="1"/>
</dbReference>
<feature type="region of interest" description="Disordered" evidence="8">
    <location>
        <begin position="769"/>
        <end position="845"/>
    </location>
</feature>
<name>A0A0G4LQZ0_VERLO</name>
<dbReference type="PANTHER" id="PTHR31845:SF39">
    <property type="entry name" value="TRANSCRIPTION FACTOR PBCR-RELATED"/>
    <property type="match status" value="1"/>
</dbReference>
<keyword evidence="3" id="KW-0862">Zinc</keyword>
<evidence type="ECO:0000256" key="6">
    <source>
        <dbReference type="ARBA" id="ARBA00023163"/>
    </source>
</evidence>
<protein>
    <recommendedName>
        <fullName evidence="9">Zn(2)-C6 fungal-type domain-containing protein</fullName>
    </recommendedName>
</protein>
<sequence length="956" mass="102391">MAGETTPTATVVDPALRSAATSSTVTPPDGITEAAAAAAALSAGYRAAPVYQQPSRDGTPASHASEDEHDHEHEHEHEHEHDRDRDHDHDHDHDHHSQQNADETKRPRACEACRGLKVRCVPDAAAPEGPCARCRKARRACIVTVPTRKRAKKTDSRVAELEKKIDALTASLHARTAGETAISTGGTAAATPDTGLRREPFAVPAAVGEAEPPRLYTPRAERGATAGVKRKLGDRDAAVPLLEAARPGPPPTRIDSSYDDVIDRGILSLEKATALFARYNDKMVGHLPAVLFPPTMTVGELRTTKPVLFLAVLAAASSEASALQRQLVRETMQVLAEKVVITGEKSLELVQALQLTTIWYWPPEHYEELKFYQLVHMAAVMAIDIGLGKRSAAPQGLTPYGVYGVYAYRHAQHRRTQLPDPQSLEARRAWLACYYLSSNTAMALHRPLLIRWTKFMADSMEMLRTSPDAAPTDKYFCGLVDTHRVSEDVAAQFATAEPEDTINVRDPGITFSLRRLKRDLDTSYNMLPPALHRTTLTISYHVVKIYMHEMIINVCSSPAARTNHPAEISLQDIAATSPLSGLHPLHVNAYSACLSSCHAIFDTFLATDIATLRCLPVFNLVRISYALVVLIKMFFCAVAPGSELAGIMGRDDMKVNTYVNQILEHFRAAAADDGSRPASKFLVVLVMLRGWFLKQERQVGGAMPGGPSKESSSSSSAAAAGPPNSADDPKRFMANGKQSFETLEQQQQRRPPIAHLTANTPLHLLSEIATNDRHRVPSTDSTPTPLSTSTSSANGNGNAHMAWPPPSAAQPPYIYDPGSGSGPGSGPGSTSTSAAAPPFPPHDFGPPYPDPINNLSFEELAYSLGITGPVGFPIQPWPPAFSSSLGPHADTSMAEDPASAEACVRYALAVDPWVGQFGDVLDGVRAGGGAGGAGGPAGGGAGGSGAWAGPAQQFQM</sequence>
<dbReference type="CDD" id="cd12148">
    <property type="entry name" value="fungal_TF_MHR"/>
    <property type="match status" value="1"/>
</dbReference>
<feature type="region of interest" description="Disordered" evidence="8">
    <location>
        <begin position="699"/>
        <end position="732"/>
    </location>
</feature>
<accession>A0A0G4LQZ0</accession>
<dbReference type="GO" id="GO:0005634">
    <property type="term" value="C:nucleus"/>
    <property type="evidence" value="ECO:0007669"/>
    <property type="project" value="UniProtKB-SubCell"/>
</dbReference>
<evidence type="ECO:0000256" key="4">
    <source>
        <dbReference type="ARBA" id="ARBA00023015"/>
    </source>
</evidence>
<feature type="compositionally biased region" description="Low complexity" evidence="8">
    <location>
        <begin position="705"/>
        <end position="726"/>
    </location>
</feature>
<dbReference type="InterPro" id="IPR051089">
    <property type="entry name" value="prtT"/>
</dbReference>
<dbReference type="InterPro" id="IPR001138">
    <property type="entry name" value="Zn2Cys6_DnaBD"/>
</dbReference>
<keyword evidence="4" id="KW-0805">Transcription regulation</keyword>
<gene>
    <name evidence="10" type="ORF">BN1723_013305</name>
</gene>
<feature type="region of interest" description="Disordered" evidence="8">
    <location>
        <begin position="207"/>
        <end position="228"/>
    </location>
</feature>
<dbReference type="AlphaFoldDB" id="A0A0G4LQZ0"/>
<dbReference type="PROSITE" id="PS50048">
    <property type="entry name" value="ZN2_CY6_FUNGAL_2"/>
    <property type="match status" value="1"/>
</dbReference>
<feature type="compositionally biased region" description="Low complexity" evidence="8">
    <location>
        <begin position="778"/>
        <end position="799"/>
    </location>
</feature>
<dbReference type="Gene3D" id="4.10.240.10">
    <property type="entry name" value="Zn(2)-C6 fungal-type DNA-binding domain"/>
    <property type="match status" value="1"/>
</dbReference>
<evidence type="ECO:0000256" key="7">
    <source>
        <dbReference type="ARBA" id="ARBA00023242"/>
    </source>
</evidence>
<feature type="compositionally biased region" description="Low complexity" evidence="8">
    <location>
        <begin position="947"/>
        <end position="956"/>
    </location>
</feature>
<organism evidence="10 11">
    <name type="scientific">Verticillium longisporum</name>
    <name type="common">Verticillium dahliae var. longisporum</name>
    <dbReference type="NCBI Taxonomy" id="100787"/>
    <lineage>
        <taxon>Eukaryota</taxon>
        <taxon>Fungi</taxon>
        <taxon>Dikarya</taxon>
        <taxon>Ascomycota</taxon>
        <taxon>Pezizomycotina</taxon>
        <taxon>Sordariomycetes</taxon>
        <taxon>Hypocreomycetidae</taxon>
        <taxon>Glomerellales</taxon>
        <taxon>Plectosphaerellaceae</taxon>
        <taxon>Verticillium</taxon>
    </lineage>
</organism>